<feature type="transmembrane region" description="Helical" evidence="1">
    <location>
        <begin position="120"/>
        <end position="141"/>
    </location>
</feature>
<evidence type="ECO:0000259" key="2">
    <source>
        <dbReference type="Pfam" id="PF13559"/>
    </source>
</evidence>
<feature type="transmembrane region" description="Helical" evidence="1">
    <location>
        <begin position="59"/>
        <end position="83"/>
    </location>
</feature>
<dbReference type="Pfam" id="PF13559">
    <property type="entry name" value="DUF4129"/>
    <property type="match status" value="1"/>
</dbReference>
<dbReference type="InterPro" id="IPR025403">
    <property type="entry name" value="TgpA-like_C"/>
</dbReference>
<feature type="domain" description="Protein-glutamine gamma-glutamyltransferase-like C-terminal" evidence="2">
    <location>
        <begin position="376"/>
        <end position="444"/>
    </location>
</feature>
<comment type="caution">
    <text evidence="3">The sequence shown here is derived from an EMBL/GenBank/DDBJ whole genome shotgun (WGS) entry which is preliminary data.</text>
</comment>
<feature type="transmembrane region" description="Helical" evidence="1">
    <location>
        <begin position="153"/>
        <end position="173"/>
    </location>
</feature>
<feature type="transmembrane region" description="Helical" evidence="1">
    <location>
        <begin position="28"/>
        <end position="47"/>
    </location>
</feature>
<feature type="transmembrane region" description="Helical" evidence="1">
    <location>
        <begin position="89"/>
        <end position="108"/>
    </location>
</feature>
<dbReference type="RefSeq" id="WP_135478152.1">
    <property type="nucleotide sequence ID" value="NZ_SIJK02000015.1"/>
</dbReference>
<proteinExistence type="predicted"/>
<dbReference type="EMBL" id="SIJK02000015">
    <property type="protein sequence ID" value="MBP1466145.1"/>
    <property type="molecule type" value="Genomic_DNA"/>
</dbReference>
<evidence type="ECO:0000313" key="4">
    <source>
        <dbReference type="Proteomes" id="UP001193081"/>
    </source>
</evidence>
<reference evidence="3 4" key="1">
    <citation type="submission" date="2021-03" db="EMBL/GenBank/DDBJ databases">
        <authorList>
            <person name="Grouzdev D.S."/>
        </authorList>
    </citation>
    <scope>NUCLEOTIDE SEQUENCE [LARGE SCALE GENOMIC DNA]</scope>
    <source>
        <strain evidence="3 4">M50-1</strain>
    </source>
</reference>
<keyword evidence="1" id="KW-0472">Membrane</keyword>
<evidence type="ECO:0000256" key="1">
    <source>
        <dbReference type="SAM" id="Phobius"/>
    </source>
</evidence>
<keyword evidence="4" id="KW-1185">Reference proteome</keyword>
<evidence type="ECO:0000313" key="3">
    <source>
        <dbReference type="EMBL" id="MBP1466145.1"/>
    </source>
</evidence>
<feature type="transmembrane region" description="Helical" evidence="1">
    <location>
        <begin position="293"/>
        <end position="312"/>
    </location>
</feature>
<dbReference type="Proteomes" id="UP001193081">
    <property type="component" value="Unassembled WGS sequence"/>
</dbReference>
<keyword evidence="1" id="KW-0812">Transmembrane</keyword>
<accession>A0ABS4D9R1</accession>
<protein>
    <submittedName>
        <fullName evidence="3">DUF4129 domain-containing protein</fullName>
    </submittedName>
</protein>
<gene>
    <name evidence="3" type="ORF">EYB53_010555</name>
</gene>
<keyword evidence="1" id="KW-1133">Transmembrane helix</keyword>
<feature type="transmembrane region" description="Helical" evidence="1">
    <location>
        <begin position="221"/>
        <end position="244"/>
    </location>
</feature>
<sequence>MHLFFVLVLLALATTVVSLPLLALTTLTAPWPLLFLVVGLGWLSEHATRQRSLGLRRGLLAVIASASALLVPLFAAGNVATLFQRLQPGQPGFAGAYTLLLVGLVLFWRGMQIDHRDGNAVGVLFGRGAALAVASLLLGTLMGTGRPLNAPVMLAHIVAFGATGLLALALTHAQAANAERNTLNWRWLATMLGSVAMVLGLAILGVGLIGGDELLGAVEFGLRIVILPFALIGGILVWLVLTIFGEPLRWLLERILDALDGFNLRPLAPPESGEPGVEVLAPVPSIGALVEGASLLLAVIPLILLIIAIMLWRRRTGTSTETNEERESLGVLQSLGEDLRSLLSRLRHPFAAHRTGLRARLADLKGDDATTRTRRAYVRMLLRLEAKGVVRKNAQTPTEFAHTTAPHSPSEPALTTLTRLYEQARYHPEGVGRDEAEQAEATLRIIEHERKPEPS</sequence>
<feature type="transmembrane region" description="Helical" evidence="1">
    <location>
        <begin position="185"/>
        <end position="209"/>
    </location>
</feature>
<name>A0ABS4D9R1_9CHLR</name>
<organism evidence="3 4">
    <name type="scientific">Candidatus Chloroploca mongolica</name>
    <dbReference type="NCBI Taxonomy" id="2528176"/>
    <lineage>
        <taxon>Bacteria</taxon>
        <taxon>Bacillati</taxon>
        <taxon>Chloroflexota</taxon>
        <taxon>Chloroflexia</taxon>
        <taxon>Chloroflexales</taxon>
        <taxon>Chloroflexineae</taxon>
        <taxon>Oscillochloridaceae</taxon>
        <taxon>Candidatus Chloroploca</taxon>
    </lineage>
</organism>